<reference evidence="1" key="1">
    <citation type="submission" date="2019-09" db="EMBL/GenBank/DDBJ databases">
        <authorList>
            <person name="Rodrigo-Torres L."/>
            <person name="Arahal R. D."/>
            <person name="Lucena T."/>
        </authorList>
    </citation>
    <scope>NUCLEOTIDE SEQUENCE</scope>
    <source>
        <strain evidence="1">ISS653</strain>
    </source>
</reference>
<dbReference type="Proteomes" id="UP000356253">
    <property type="component" value="Unassembled WGS sequence"/>
</dbReference>
<proteinExistence type="predicted"/>
<comment type="caution">
    <text evidence="1">The sequence shown here is derived from an EMBL/GenBank/DDBJ whole genome shotgun (WGS) entry which is preliminary data.</text>
</comment>
<evidence type="ECO:0000313" key="1">
    <source>
        <dbReference type="EMBL" id="VVV02048.1"/>
    </source>
</evidence>
<organism evidence="1 2">
    <name type="scientific">Mesonia oceanica</name>
    <dbReference type="NCBI Taxonomy" id="2687242"/>
    <lineage>
        <taxon>Bacteria</taxon>
        <taxon>Pseudomonadati</taxon>
        <taxon>Bacteroidota</taxon>
        <taxon>Flavobacteriia</taxon>
        <taxon>Flavobacteriales</taxon>
        <taxon>Flavobacteriaceae</taxon>
        <taxon>Mesonia</taxon>
    </lineage>
</organism>
<protein>
    <submittedName>
        <fullName evidence="1">Uncharacterized protein</fullName>
    </submittedName>
</protein>
<sequence length="145" mass="16997">MLFLICKGAYYFHFFRQSNISNTKTMEENKIKDKEILKNVIEALHTNPKRLSEDLGYKSHNSIYNITTDTGTGKITPNLAERLINKFPDLRAEYLYTGKGEIFIDKKDDNIDSKTLDSLREIPDLLRENNYLLKKLIFLIENKNF</sequence>
<name>A0AC61YDT4_9FLAO</name>
<gene>
    <name evidence="1" type="ORF">FVB9532_03344</name>
</gene>
<dbReference type="EMBL" id="CABVMM010000014">
    <property type="protein sequence ID" value="VVV02048.1"/>
    <property type="molecule type" value="Genomic_DNA"/>
</dbReference>
<accession>A0AC61YDT4</accession>
<evidence type="ECO:0000313" key="2">
    <source>
        <dbReference type="Proteomes" id="UP000356253"/>
    </source>
</evidence>
<keyword evidence="2" id="KW-1185">Reference proteome</keyword>